<protein>
    <submittedName>
        <fullName evidence="1">Uncharacterized protein</fullName>
    </submittedName>
</protein>
<dbReference type="Proteomes" id="UP000034032">
    <property type="component" value="Unassembled WGS sequence"/>
</dbReference>
<evidence type="ECO:0000313" key="2">
    <source>
        <dbReference type="Proteomes" id="UP000034032"/>
    </source>
</evidence>
<accession>A0A0G1MIW3</accession>
<name>A0A0G1MIW3_9BACT</name>
<sequence>MTPTQNLSELKTYLDQFKEEMAQIDIRNLQEIPKFRIPNWPEEAGSVAVDFWFRELMYPCRGEASSMLNVRRKRVRHMRVEIYHGLIYITKMHLNSSNQAFQSDNLTGLNRTNCFIIFHQLIDPICRAIIKKLKKRYRKFKDEAEQYNRVCDAVKKSFEPLIPFIVADILEGEEG</sequence>
<evidence type="ECO:0000313" key="1">
    <source>
        <dbReference type="EMBL" id="KKT80767.1"/>
    </source>
</evidence>
<gene>
    <name evidence="1" type="ORF">UW79_C0035G0004</name>
</gene>
<dbReference type="EMBL" id="LCJR01000035">
    <property type="protein sequence ID" value="KKT80767.1"/>
    <property type="molecule type" value="Genomic_DNA"/>
</dbReference>
<comment type="caution">
    <text evidence="1">The sequence shown here is derived from an EMBL/GenBank/DDBJ whole genome shotgun (WGS) entry which is preliminary data.</text>
</comment>
<proteinExistence type="predicted"/>
<dbReference type="AlphaFoldDB" id="A0A0G1MIW3"/>
<organism evidence="1 2">
    <name type="scientific">Candidatus Yanofskybacteria bacterium GW2011_GWA2_44_9</name>
    <dbReference type="NCBI Taxonomy" id="1619025"/>
    <lineage>
        <taxon>Bacteria</taxon>
        <taxon>Candidatus Yanofskyibacteriota</taxon>
    </lineage>
</organism>
<reference evidence="1 2" key="1">
    <citation type="journal article" date="2015" name="Nature">
        <title>rRNA introns, odd ribosomes, and small enigmatic genomes across a large radiation of phyla.</title>
        <authorList>
            <person name="Brown C.T."/>
            <person name="Hug L.A."/>
            <person name="Thomas B.C."/>
            <person name="Sharon I."/>
            <person name="Castelle C.J."/>
            <person name="Singh A."/>
            <person name="Wilkins M.J."/>
            <person name="Williams K.H."/>
            <person name="Banfield J.F."/>
        </authorList>
    </citation>
    <scope>NUCLEOTIDE SEQUENCE [LARGE SCALE GENOMIC DNA]</scope>
</reference>